<evidence type="ECO:0000256" key="1">
    <source>
        <dbReference type="SAM" id="MobiDB-lite"/>
    </source>
</evidence>
<dbReference type="AlphaFoldDB" id="A0AA97P6I9"/>
<reference evidence="4" key="1">
    <citation type="journal article" date="2012" name="PLoS Genet.">
        <title>Comparative analysis of the genomes of two field isolates of the rice blast fungus Magnaporthe oryzae.</title>
        <authorList>
            <person name="Xue M."/>
            <person name="Yang J."/>
            <person name="Li Z."/>
            <person name="Hu S."/>
            <person name="Yao N."/>
            <person name="Dean R.A."/>
            <person name="Zhao W."/>
            <person name="Shen M."/>
            <person name="Zhang H."/>
            <person name="Li C."/>
            <person name="Liu L."/>
            <person name="Cao L."/>
            <person name="Xu X."/>
            <person name="Xing Y."/>
            <person name="Hsiang T."/>
            <person name="Zhang Z."/>
            <person name="Xu J.R."/>
            <person name="Peng Y.L."/>
        </authorList>
    </citation>
    <scope>NUCLEOTIDE SEQUENCE</scope>
    <source>
        <strain evidence="4">Y34</strain>
    </source>
</reference>
<protein>
    <submittedName>
        <fullName evidence="4">Uncharacterized protein</fullName>
    </submittedName>
</protein>
<organism evidence="4">
    <name type="scientific">Pyricularia oryzae (strain Y34)</name>
    <name type="common">Rice blast fungus</name>
    <name type="synonym">Magnaporthe oryzae</name>
    <dbReference type="NCBI Taxonomy" id="1143189"/>
    <lineage>
        <taxon>Eukaryota</taxon>
        <taxon>Fungi</taxon>
        <taxon>Dikarya</taxon>
        <taxon>Ascomycota</taxon>
        <taxon>Pezizomycotina</taxon>
        <taxon>Sordariomycetes</taxon>
        <taxon>Sordariomycetidae</taxon>
        <taxon>Magnaporthales</taxon>
        <taxon>Pyriculariaceae</taxon>
        <taxon>Pyricularia</taxon>
    </lineage>
</organism>
<accession>A0AA97P6I9</accession>
<feature type="region of interest" description="Disordered" evidence="1">
    <location>
        <begin position="146"/>
        <end position="169"/>
    </location>
</feature>
<sequence>MRFQTTVALIAVVGMTAATAVQPRQDISADDAELTRKCKAAAETLDKEVKTPETLEKIFKADVCELIKLEKELDPKKLEEEAVKYNKDLETWAAQSDENMETLTEATVCLVTALAVLGAAGEVLKQQGVNVEKALEDALKEEAKKCKDSPSAIGTPYPTNPGTATTSPAKDASARSVVPLGLGAVAFVVLAVLVF</sequence>
<dbReference type="EMBL" id="JH793888">
    <property type="protein sequence ID" value="ELQ42963.1"/>
    <property type="molecule type" value="Genomic_DNA"/>
</dbReference>
<feature type="chain" id="PRO_5041720442" evidence="3">
    <location>
        <begin position="21"/>
        <end position="195"/>
    </location>
</feature>
<keyword evidence="2" id="KW-0472">Membrane</keyword>
<feature type="signal peptide" evidence="3">
    <location>
        <begin position="1"/>
        <end position="20"/>
    </location>
</feature>
<evidence type="ECO:0000256" key="3">
    <source>
        <dbReference type="SAM" id="SignalP"/>
    </source>
</evidence>
<evidence type="ECO:0000256" key="2">
    <source>
        <dbReference type="SAM" id="Phobius"/>
    </source>
</evidence>
<keyword evidence="2" id="KW-0812">Transmembrane</keyword>
<keyword evidence="3" id="KW-0732">Signal</keyword>
<proteinExistence type="predicted"/>
<name>A0AA97P6I9_PYRO3</name>
<dbReference type="Proteomes" id="UP000011086">
    <property type="component" value="Unassembled WGS sequence"/>
</dbReference>
<feature type="transmembrane region" description="Helical" evidence="2">
    <location>
        <begin position="176"/>
        <end position="194"/>
    </location>
</feature>
<gene>
    <name evidence="4" type="ORF">OOU_Y34scaffold00180g5</name>
</gene>
<keyword evidence="2" id="KW-1133">Transmembrane helix</keyword>
<evidence type="ECO:0000313" key="4">
    <source>
        <dbReference type="EMBL" id="ELQ42963.1"/>
    </source>
</evidence>